<dbReference type="InterPro" id="IPR007300">
    <property type="entry name" value="CidB/LrgB"/>
</dbReference>
<keyword evidence="7" id="KW-1185">Reference proteome</keyword>
<feature type="transmembrane region" description="Helical" evidence="5">
    <location>
        <begin position="144"/>
        <end position="173"/>
    </location>
</feature>
<keyword evidence="2 5" id="KW-0812">Transmembrane</keyword>
<evidence type="ECO:0000256" key="2">
    <source>
        <dbReference type="ARBA" id="ARBA00022692"/>
    </source>
</evidence>
<feature type="transmembrane region" description="Helical" evidence="5">
    <location>
        <begin position="72"/>
        <end position="90"/>
    </location>
</feature>
<evidence type="ECO:0000313" key="7">
    <source>
        <dbReference type="Proteomes" id="UP001165667"/>
    </source>
</evidence>
<dbReference type="Pfam" id="PF04172">
    <property type="entry name" value="LrgB"/>
    <property type="match status" value="1"/>
</dbReference>
<evidence type="ECO:0000313" key="6">
    <source>
        <dbReference type="EMBL" id="MCW6510422.1"/>
    </source>
</evidence>
<feature type="transmembrane region" description="Helical" evidence="5">
    <location>
        <begin position="41"/>
        <end position="60"/>
    </location>
</feature>
<evidence type="ECO:0000256" key="4">
    <source>
        <dbReference type="ARBA" id="ARBA00023136"/>
    </source>
</evidence>
<feature type="transmembrane region" description="Helical" evidence="5">
    <location>
        <begin position="102"/>
        <end position="124"/>
    </location>
</feature>
<gene>
    <name evidence="6" type="ORF">M8523_20595</name>
</gene>
<dbReference type="RefSeq" id="WP_282586795.1">
    <property type="nucleotide sequence ID" value="NZ_JAMOIM010000015.1"/>
</dbReference>
<evidence type="ECO:0000256" key="5">
    <source>
        <dbReference type="SAM" id="Phobius"/>
    </source>
</evidence>
<comment type="subcellular location">
    <subcellularLocation>
        <location evidence="1">Membrane</location>
        <topology evidence="1">Multi-pass membrane protein</topology>
    </subcellularLocation>
</comment>
<name>A0AA41Z712_9HYPH</name>
<protein>
    <submittedName>
        <fullName evidence="6">LrgB family protein</fullName>
    </submittedName>
</protein>
<dbReference type="AlphaFoldDB" id="A0AA41Z712"/>
<evidence type="ECO:0000256" key="3">
    <source>
        <dbReference type="ARBA" id="ARBA00022989"/>
    </source>
</evidence>
<dbReference type="PANTHER" id="PTHR30249:SF0">
    <property type="entry name" value="PLASTIDAL GLYCOLATE_GLYCERATE TRANSLOCATOR 1, CHLOROPLASTIC"/>
    <property type="match status" value="1"/>
</dbReference>
<feature type="transmembrane region" description="Helical" evidence="5">
    <location>
        <begin position="211"/>
        <end position="238"/>
    </location>
</feature>
<feature type="transmembrane region" description="Helical" evidence="5">
    <location>
        <begin position="185"/>
        <end position="205"/>
    </location>
</feature>
<feature type="transmembrane region" description="Helical" evidence="5">
    <location>
        <begin position="12"/>
        <end position="29"/>
    </location>
</feature>
<evidence type="ECO:0000256" key="1">
    <source>
        <dbReference type="ARBA" id="ARBA00004141"/>
    </source>
</evidence>
<dbReference type="GO" id="GO:0016020">
    <property type="term" value="C:membrane"/>
    <property type="evidence" value="ECO:0007669"/>
    <property type="project" value="UniProtKB-SubCell"/>
</dbReference>
<comment type="caution">
    <text evidence="6">The sequence shown here is derived from an EMBL/GenBank/DDBJ whole genome shotgun (WGS) entry which is preliminary data.</text>
</comment>
<keyword evidence="4 5" id="KW-0472">Membrane</keyword>
<reference evidence="6" key="1">
    <citation type="submission" date="2022-05" db="EMBL/GenBank/DDBJ databases">
        <authorList>
            <person name="Pankratov T."/>
        </authorList>
    </citation>
    <scope>NUCLEOTIDE SEQUENCE</scope>
    <source>
        <strain evidence="6">BP6-180914</strain>
    </source>
</reference>
<dbReference type="PANTHER" id="PTHR30249">
    <property type="entry name" value="PUTATIVE SEROTONIN TRANSPORTER"/>
    <property type="match status" value="1"/>
</dbReference>
<organism evidence="6 7">
    <name type="scientific">Lichenifustis flavocetrariae</name>
    <dbReference type="NCBI Taxonomy" id="2949735"/>
    <lineage>
        <taxon>Bacteria</taxon>
        <taxon>Pseudomonadati</taxon>
        <taxon>Pseudomonadota</taxon>
        <taxon>Alphaproteobacteria</taxon>
        <taxon>Hyphomicrobiales</taxon>
        <taxon>Lichenihabitantaceae</taxon>
        <taxon>Lichenifustis</taxon>
    </lineage>
</organism>
<keyword evidence="3 5" id="KW-1133">Transmembrane helix</keyword>
<dbReference type="Proteomes" id="UP001165667">
    <property type="component" value="Unassembled WGS sequence"/>
</dbReference>
<dbReference type="EMBL" id="JAMOIM010000015">
    <property type="protein sequence ID" value="MCW6510422.1"/>
    <property type="molecule type" value="Genomic_DNA"/>
</dbReference>
<accession>A0AA41Z712</accession>
<sequence length="239" mass="24415">MNDLMASLRSLASTPLLWLAVTLVVFEGVDMLSRRSGRHPLCHPVLWSTPILIGILLATGTTYDTYATGTQMLTFLLGPATVALGVPLWRNRVLIRSVAKPLVVALFAGSLTAIGSAVAVLALFGAPRELLASIAPRAATTPVAMAVAAQLGGIPTLAAVIVLSGGVIGAMVVTPMMNVLGITDFRARGFAAGVAAHGFGTARAFQVDDVAGTFAGVGMALNAVTTAIILSLAALLFAP</sequence>
<proteinExistence type="predicted"/>